<name>A0A6A4I9A1_9AGAR</name>
<reference evidence="1" key="1">
    <citation type="journal article" date="2019" name="Environ. Microbiol.">
        <title>Fungal ecological strategies reflected in gene transcription - a case study of two litter decomposers.</title>
        <authorList>
            <person name="Barbi F."/>
            <person name="Kohler A."/>
            <person name="Barry K."/>
            <person name="Baskaran P."/>
            <person name="Daum C."/>
            <person name="Fauchery L."/>
            <person name="Ihrmark K."/>
            <person name="Kuo A."/>
            <person name="LaButti K."/>
            <person name="Lipzen A."/>
            <person name="Morin E."/>
            <person name="Grigoriev I.V."/>
            <person name="Henrissat B."/>
            <person name="Lindahl B."/>
            <person name="Martin F."/>
        </authorList>
    </citation>
    <scope>NUCLEOTIDE SEQUENCE</scope>
    <source>
        <strain evidence="1">JB14</strain>
    </source>
</reference>
<keyword evidence="2" id="KW-1185">Reference proteome</keyword>
<dbReference type="AlphaFoldDB" id="A0A6A4I9A1"/>
<accession>A0A6A4I9A1</accession>
<protein>
    <recommendedName>
        <fullName evidence="3">F-box domain-containing protein</fullName>
    </recommendedName>
</protein>
<dbReference type="Proteomes" id="UP000799118">
    <property type="component" value="Unassembled WGS sequence"/>
</dbReference>
<proteinExistence type="predicted"/>
<evidence type="ECO:0000313" key="1">
    <source>
        <dbReference type="EMBL" id="KAE9405374.1"/>
    </source>
</evidence>
<sequence length="408" mass="46529">MQLPNELVDCVVENLYNDKATLLNCSLVGRAWVRGSQRGIFHHIVLKPPDADEAEYHLDVLYSLSDDYVKANGRLVESFDVNPCLATYVRSLHLQAFCNLSQDLDWKAVYTSTVSVIQRLSNVDSLSFSQFSWGTLSPLLKDALTEMFRPSVTRIMIDNFSIPKFTEYASLLNHTTHLKVLIVESMFCDDWTLPEGSDADSFDHTTPTPRSIQLHELETDNNAVLATWFQEESCPIQIQNLQSLRINHLDLDHSRKVAFMLQSAGGNLRELKMLVLQPIRADYDSDLLHLGYSLNLNTLVLAITPRADSNCVLWIQSLFKPFLNRDQTYKCPLRVLTLIVYLDSIDDLRQWDNWTAFDSLLVKPEFSLLEKVRIVITGKVGIPSGVKELLSEKLRFLERSGKLKCFTL</sequence>
<organism evidence="1 2">
    <name type="scientific">Gymnopus androsaceus JB14</name>
    <dbReference type="NCBI Taxonomy" id="1447944"/>
    <lineage>
        <taxon>Eukaryota</taxon>
        <taxon>Fungi</taxon>
        <taxon>Dikarya</taxon>
        <taxon>Basidiomycota</taxon>
        <taxon>Agaricomycotina</taxon>
        <taxon>Agaricomycetes</taxon>
        <taxon>Agaricomycetidae</taxon>
        <taxon>Agaricales</taxon>
        <taxon>Marasmiineae</taxon>
        <taxon>Omphalotaceae</taxon>
        <taxon>Gymnopus</taxon>
    </lineage>
</organism>
<dbReference type="EMBL" id="ML769409">
    <property type="protein sequence ID" value="KAE9405374.1"/>
    <property type="molecule type" value="Genomic_DNA"/>
</dbReference>
<dbReference type="OrthoDB" id="3070253at2759"/>
<evidence type="ECO:0000313" key="2">
    <source>
        <dbReference type="Proteomes" id="UP000799118"/>
    </source>
</evidence>
<gene>
    <name evidence="1" type="ORF">BT96DRAFT_1015604</name>
</gene>
<evidence type="ECO:0008006" key="3">
    <source>
        <dbReference type="Google" id="ProtNLM"/>
    </source>
</evidence>